<proteinExistence type="predicted"/>
<evidence type="ECO:0000313" key="4">
    <source>
        <dbReference type="Proteomes" id="UP000774935"/>
    </source>
</evidence>
<accession>A0ABS6XG96</accession>
<dbReference type="InterPro" id="IPR007372">
    <property type="entry name" value="Lipid/polyisoprenoid-bd_YceI"/>
</dbReference>
<feature type="signal peptide" evidence="1">
    <location>
        <begin position="1"/>
        <end position="28"/>
    </location>
</feature>
<name>A0ABS6XG96_9BACT</name>
<dbReference type="SMART" id="SM00867">
    <property type="entry name" value="YceI"/>
    <property type="match status" value="1"/>
</dbReference>
<reference evidence="3 4" key="1">
    <citation type="submission" date="2021-07" db="EMBL/GenBank/DDBJ databases">
        <authorList>
            <person name="Kim M.K."/>
        </authorList>
    </citation>
    <scope>NUCLEOTIDE SEQUENCE [LARGE SCALE GENOMIC DNA]</scope>
    <source>
        <strain evidence="3 4">HLY7-15</strain>
    </source>
</reference>
<dbReference type="InterPro" id="IPR036761">
    <property type="entry name" value="TTHA0802/YceI-like_sf"/>
</dbReference>
<evidence type="ECO:0000256" key="1">
    <source>
        <dbReference type="SAM" id="SignalP"/>
    </source>
</evidence>
<dbReference type="Gene3D" id="2.40.128.110">
    <property type="entry name" value="Lipid/polyisoprenoid-binding, YceI-like"/>
    <property type="match status" value="1"/>
</dbReference>
<feature type="domain" description="Lipid/polyisoprenoid-binding YceI-like" evidence="2">
    <location>
        <begin position="41"/>
        <end position="215"/>
    </location>
</feature>
<keyword evidence="1" id="KW-0732">Signal</keyword>
<evidence type="ECO:0000313" key="3">
    <source>
        <dbReference type="EMBL" id="MBW3366111.1"/>
    </source>
</evidence>
<sequence length="224" mass="23991">MKKYPVLLGALSLAALLSFSFTPATKNAADKPAVTAVAAANLKVNTQASTMKWNAKKVGGEHYGTINLADGALQLNGNKLTGGNFTIDMRSIVVQDITRAESNKKLTDHLKSDDFFSVENHPKATFTITKVGRLTKAKAGEPNYNVTGNLTIKGITNQITFPATVKVTGKSAEATALIEVDRTKYDIKYRSGMMGTAADKIIYDNFTIDLKLVADAGTNTAESK</sequence>
<dbReference type="PANTHER" id="PTHR34406:SF1">
    <property type="entry name" value="PROTEIN YCEI"/>
    <property type="match status" value="1"/>
</dbReference>
<gene>
    <name evidence="3" type="ORF">KYK27_13695</name>
</gene>
<evidence type="ECO:0000259" key="2">
    <source>
        <dbReference type="SMART" id="SM00867"/>
    </source>
</evidence>
<dbReference type="EMBL" id="JAHWXQ010000003">
    <property type="protein sequence ID" value="MBW3366111.1"/>
    <property type="molecule type" value="Genomic_DNA"/>
</dbReference>
<comment type="caution">
    <text evidence="3">The sequence shown here is derived from an EMBL/GenBank/DDBJ whole genome shotgun (WGS) entry which is preliminary data.</text>
</comment>
<dbReference type="PANTHER" id="PTHR34406">
    <property type="entry name" value="PROTEIN YCEI"/>
    <property type="match status" value="1"/>
</dbReference>
<dbReference type="Pfam" id="PF04264">
    <property type="entry name" value="YceI"/>
    <property type="match status" value="1"/>
</dbReference>
<organism evidence="3 4">
    <name type="scientific">Pontibacter populi</name>
    <dbReference type="NCBI Taxonomy" id="890055"/>
    <lineage>
        <taxon>Bacteria</taxon>
        <taxon>Pseudomonadati</taxon>
        <taxon>Bacteroidota</taxon>
        <taxon>Cytophagia</taxon>
        <taxon>Cytophagales</taxon>
        <taxon>Hymenobacteraceae</taxon>
        <taxon>Pontibacter</taxon>
    </lineage>
</organism>
<feature type="chain" id="PRO_5047448757" evidence="1">
    <location>
        <begin position="29"/>
        <end position="224"/>
    </location>
</feature>
<dbReference type="SUPFAM" id="SSF101874">
    <property type="entry name" value="YceI-like"/>
    <property type="match status" value="1"/>
</dbReference>
<dbReference type="Proteomes" id="UP000774935">
    <property type="component" value="Unassembled WGS sequence"/>
</dbReference>
<protein>
    <submittedName>
        <fullName evidence="3">YceI family protein</fullName>
    </submittedName>
</protein>
<keyword evidence="4" id="KW-1185">Reference proteome</keyword>
<dbReference type="RefSeq" id="WP_199110601.1">
    <property type="nucleotide sequence ID" value="NZ_JAHWXQ010000003.1"/>
</dbReference>